<evidence type="ECO:0000256" key="9">
    <source>
        <dbReference type="HAMAP-Rule" id="MF_01148"/>
    </source>
</evidence>
<evidence type="ECO:0000256" key="8">
    <source>
        <dbReference type="ARBA" id="ARBA00023315"/>
    </source>
</evidence>
<reference evidence="11" key="1">
    <citation type="journal article" date="2014" name="Int. J. Syst. Evol. Microbiol.">
        <title>Complete genome of a new Firmicutes species belonging to the dominant human colonic microbiota ('Ruminococcus bicirculans') reveals two chromosomes and a selective capacity to utilize plant glucans.</title>
        <authorList>
            <consortium name="NISC Comparative Sequencing Program"/>
            <person name="Wegmann U."/>
            <person name="Louis P."/>
            <person name="Goesmann A."/>
            <person name="Henrissat B."/>
            <person name="Duncan S.H."/>
            <person name="Flint H.J."/>
        </authorList>
    </citation>
    <scope>NUCLEOTIDE SEQUENCE</scope>
    <source>
        <strain evidence="11">CECT 7703</strain>
    </source>
</reference>
<dbReference type="InterPro" id="IPR036526">
    <property type="entry name" value="C-N_Hydrolase_sf"/>
</dbReference>
<comment type="similarity">
    <text evidence="2 9">Belongs to the CN hydrolase family. Apolipoprotein N-acyltransferase subfamily.</text>
</comment>
<evidence type="ECO:0000313" key="12">
    <source>
        <dbReference type="Proteomes" id="UP001180081"/>
    </source>
</evidence>
<evidence type="ECO:0000256" key="7">
    <source>
        <dbReference type="ARBA" id="ARBA00023136"/>
    </source>
</evidence>
<comment type="catalytic activity">
    <reaction evidence="9">
        <text>N-terminal S-1,2-diacyl-sn-glyceryl-L-cysteinyl-[lipoprotein] + a glycerophospholipid = N-acyl-S-1,2-diacyl-sn-glyceryl-L-cysteinyl-[lipoprotein] + a 2-acyl-sn-glycero-3-phospholipid + H(+)</text>
        <dbReference type="Rhea" id="RHEA:48228"/>
        <dbReference type="Rhea" id="RHEA-COMP:14681"/>
        <dbReference type="Rhea" id="RHEA-COMP:14684"/>
        <dbReference type="ChEBI" id="CHEBI:15378"/>
        <dbReference type="ChEBI" id="CHEBI:136912"/>
        <dbReference type="ChEBI" id="CHEBI:140656"/>
        <dbReference type="ChEBI" id="CHEBI:140657"/>
        <dbReference type="ChEBI" id="CHEBI:140660"/>
        <dbReference type="EC" id="2.3.1.269"/>
    </reaction>
</comment>
<keyword evidence="8 9" id="KW-0012">Acyltransferase</keyword>
<feature type="transmembrane region" description="Helical" evidence="9">
    <location>
        <begin position="90"/>
        <end position="111"/>
    </location>
</feature>
<keyword evidence="4 9" id="KW-0808">Transferase</keyword>
<name>A0ABT8B174_9NEIS</name>
<feature type="transmembrane region" description="Helical" evidence="9">
    <location>
        <begin position="164"/>
        <end position="189"/>
    </location>
</feature>
<evidence type="ECO:0000256" key="2">
    <source>
        <dbReference type="ARBA" id="ARBA00010065"/>
    </source>
</evidence>
<dbReference type="NCBIfam" id="TIGR00546">
    <property type="entry name" value="lnt"/>
    <property type="match status" value="1"/>
</dbReference>
<dbReference type="InterPro" id="IPR003010">
    <property type="entry name" value="C-N_Hydrolase"/>
</dbReference>
<accession>A0ABT8B174</accession>
<comment type="function">
    <text evidence="9">Catalyzes the phospholipid dependent N-acylation of the N-terminal cysteine of apolipoprotein, the last step in lipoprotein maturation.</text>
</comment>
<dbReference type="PROSITE" id="PS50263">
    <property type="entry name" value="CN_HYDROLASE"/>
    <property type="match status" value="1"/>
</dbReference>
<dbReference type="CDD" id="cd07571">
    <property type="entry name" value="ALP_N-acyl_transferase"/>
    <property type="match status" value="1"/>
</dbReference>
<evidence type="ECO:0000256" key="4">
    <source>
        <dbReference type="ARBA" id="ARBA00022679"/>
    </source>
</evidence>
<evidence type="ECO:0000259" key="10">
    <source>
        <dbReference type="PROSITE" id="PS50263"/>
    </source>
</evidence>
<protein>
    <recommendedName>
        <fullName evidence="9">Apolipoprotein N-acyltransferase</fullName>
        <shortName evidence="9">ALP N-acyltransferase</shortName>
        <ecNumber evidence="9">2.3.1.269</ecNumber>
    </recommendedName>
</protein>
<keyword evidence="6 9" id="KW-1133">Transmembrane helix</keyword>
<dbReference type="EC" id="2.3.1.269" evidence="9"/>
<comment type="subcellular location">
    <subcellularLocation>
        <location evidence="1 9">Cell membrane</location>
        <topology evidence="1 9">Multi-pass membrane protein</topology>
    </subcellularLocation>
</comment>
<evidence type="ECO:0000256" key="5">
    <source>
        <dbReference type="ARBA" id="ARBA00022692"/>
    </source>
</evidence>
<dbReference type="InterPro" id="IPR045378">
    <property type="entry name" value="LNT_N"/>
</dbReference>
<evidence type="ECO:0000256" key="6">
    <source>
        <dbReference type="ARBA" id="ARBA00022989"/>
    </source>
</evidence>
<dbReference type="HAMAP" id="MF_01148">
    <property type="entry name" value="Lnt"/>
    <property type="match status" value="1"/>
</dbReference>
<gene>
    <name evidence="9 11" type="primary">lnt</name>
    <name evidence="11" type="ORF">QWZ03_03125</name>
</gene>
<dbReference type="PANTHER" id="PTHR38686">
    <property type="entry name" value="APOLIPOPROTEIN N-ACYLTRANSFERASE"/>
    <property type="match status" value="1"/>
</dbReference>
<dbReference type="PANTHER" id="PTHR38686:SF1">
    <property type="entry name" value="APOLIPOPROTEIN N-ACYLTRANSFERASE"/>
    <property type="match status" value="1"/>
</dbReference>
<feature type="transmembrane region" description="Helical" evidence="9">
    <location>
        <begin position="123"/>
        <end position="144"/>
    </location>
</feature>
<feature type="domain" description="CN hydrolase" evidence="10">
    <location>
        <begin position="232"/>
        <end position="474"/>
    </location>
</feature>
<dbReference type="Proteomes" id="UP001180081">
    <property type="component" value="Unassembled WGS sequence"/>
</dbReference>
<dbReference type="Pfam" id="PF00795">
    <property type="entry name" value="CN_hydrolase"/>
    <property type="match status" value="1"/>
</dbReference>
<evidence type="ECO:0000256" key="3">
    <source>
        <dbReference type="ARBA" id="ARBA00022475"/>
    </source>
</evidence>
<feature type="transmembrane region" description="Helical" evidence="9">
    <location>
        <begin position="20"/>
        <end position="45"/>
    </location>
</feature>
<dbReference type="EMBL" id="JAUFPU010000003">
    <property type="protein sequence ID" value="MDN3575760.1"/>
    <property type="molecule type" value="Genomic_DNA"/>
</dbReference>
<evidence type="ECO:0000313" key="11">
    <source>
        <dbReference type="EMBL" id="MDN3575760.1"/>
    </source>
</evidence>
<feature type="transmembrane region" description="Helical" evidence="9">
    <location>
        <begin position="196"/>
        <end position="214"/>
    </location>
</feature>
<dbReference type="RefSeq" id="WP_290331402.1">
    <property type="nucleotide sequence ID" value="NZ_JAUFPU010000003.1"/>
</dbReference>
<dbReference type="Pfam" id="PF20154">
    <property type="entry name" value="LNT_N"/>
    <property type="match status" value="1"/>
</dbReference>
<evidence type="ECO:0000256" key="1">
    <source>
        <dbReference type="ARBA" id="ARBA00004651"/>
    </source>
</evidence>
<comment type="pathway">
    <text evidence="9">Protein modification; lipoprotein biosynthesis (N-acyl transfer).</text>
</comment>
<organism evidence="11 12">
    <name type="scientific">Chitinimonas viridis</name>
    <dbReference type="NCBI Taxonomy" id="664880"/>
    <lineage>
        <taxon>Bacteria</taxon>
        <taxon>Pseudomonadati</taxon>
        <taxon>Pseudomonadota</taxon>
        <taxon>Betaproteobacteria</taxon>
        <taxon>Neisseriales</taxon>
        <taxon>Chitinibacteraceae</taxon>
        <taxon>Chitinimonas</taxon>
    </lineage>
</organism>
<feature type="transmembrane region" description="Helical" evidence="9">
    <location>
        <begin position="481"/>
        <end position="503"/>
    </location>
</feature>
<keyword evidence="12" id="KW-1185">Reference proteome</keyword>
<sequence>MSRLTTAARLLGRALPPALIGGIAVFGFAPFSFWPLLPLSLALLFGLIDVAPTPRRAAYIGWAWGLGYFTGTIHWIFISLHTYGGMPAPLAALAVLLLAAFLALYPALTAWAGKRLAGQSRAALLLCLLPALWLLAEWLRGWVFTGFPWAAVGYSQIPDGPLAGYAPLIGIYGVSGLIALVGGIAAWLMGRRFDRVDGLALAGVLLLGGLGYGLKQVAWTEPSGKPLKVALLQGAIPQNRKWGAEDLAYNLDTYYQLVGKAKADLIVMPETAFPIFLHDMDGYFPEVLDGMLAHVAAQQAALIGGVPRLDVRSQRYYNGAVLLSDPERPANYKAHLVPFGEYVPMRPLLAWVYDNLLNMPLADFSSGGPQQAPLKVRDQRIAAHICYEDVFGEELLPNARQATILLNLSNLAWFDGSVALAQHGQISQARALETGRPMLRATNSGTTAAITPDGHYQARLPERIEGTLYAMVQGMQGNTPYLLWGNTAALLLAALGLGMGWWWRRREAQRP</sequence>
<keyword evidence="7 9" id="KW-0472">Membrane</keyword>
<dbReference type="SUPFAM" id="SSF56317">
    <property type="entry name" value="Carbon-nitrogen hydrolase"/>
    <property type="match status" value="1"/>
</dbReference>
<comment type="caution">
    <text evidence="11">The sequence shown here is derived from an EMBL/GenBank/DDBJ whole genome shotgun (WGS) entry which is preliminary data.</text>
</comment>
<keyword evidence="5 9" id="KW-0812">Transmembrane</keyword>
<keyword evidence="3 9" id="KW-1003">Cell membrane</keyword>
<dbReference type="Gene3D" id="3.60.110.10">
    <property type="entry name" value="Carbon-nitrogen hydrolase"/>
    <property type="match status" value="1"/>
</dbReference>
<reference evidence="11" key="2">
    <citation type="submission" date="2023-06" db="EMBL/GenBank/DDBJ databases">
        <authorList>
            <person name="Lucena T."/>
            <person name="Sun Q."/>
        </authorList>
    </citation>
    <scope>NUCLEOTIDE SEQUENCE</scope>
    <source>
        <strain evidence="11">CECT 7703</strain>
    </source>
</reference>
<feature type="transmembrane region" description="Helical" evidence="9">
    <location>
        <begin position="57"/>
        <end position="78"/>
    </location>
</feature>
<proteinExistence type="inferred from homology"/>
<dbReference type="InterPro" id="IPR004563">
    <property type="entry name" value="Apolipo_AcylTrfase"/>
</dbReference>